<evidence type="ECO:0000256" key="1">
    <source>
        <dbReference type="ARBA" id="ARBA00005820"/>
    </source>
</evidence>
<dbReference type="PANTHER" id="PTHR35807">
    <property type="entry name" value="TRANSCRIPTIONAL REGULATOR REDD-RELATED"/>
    <property type="match status" value="1"/>
</dbReference>
<dbReference type="Proteomes" id="UP000649955">
    <property type="component" value="Unassembled WGS sequence"/>
</dbReference>
<dbReference type="RefSeq" id="WP_229903128.1">
    <property type="nucleotide sequence ID" value="NZ_BNAW01000054.1"/>
</dbReference>
<dbReference type="SMART" id="SM01043">
    <property type="entry name" value="BTAD"/>
    <property type="match status" value="1"/>
</dbReference>
<feature type="DNA-binding region" description="OmpR/PhoB-type" evidence="6">
    <location>
        <begin position="1"/>
        <end position="99"/>
    </location>
</feature>
<proteinExistence type="inferred from homology"/>
<dbReference type="PANTHER" id="PTHR35807:SF1">
    <property type="entry name" value="TRANSCRIPTIONAL REGULATOR REDD"/>
    <property type="match status" value="1"/>
</dbReference>
<comment type="similarity">
    <text evidence="1">Belongs to the AfsR/DnrI/RedD regulatory family.</text>
</comment>
<dbReference type="Pfam" id="PF00486">
    <property type="entry name" value="Trans_reg_C"/>
    <property type="match status" value="1"/>
</dbReference>
<dbReference type="InterPro" id="IPR027417">
    <property type="entry name" value="P-loop_NTPase"/>
</dbReference>
<keyword evidence="5" id="KW-0802">TPR repeat</keyword>
<dbReference type="InterPro" id="IPR051677">
    <property type="entry name" value="AfsR-DnrI-RedD_regulator"/>
</dbReference>
<evidence type="ECO:0000256" key="2">
    <source>
        <dbReference type="ARBA" id="ARBA00023015"/>
    </source>
</evidence>
<dbReference type="Gene3D" id="1.10.10.10">
    <property type="entry name" value="Winged helix-like DNA-binding domain superfamily/Winged helix DNA-binding domain"/>
    <property type="match status" value="1"/>
</dbReference>
<name>A0ABQ3KPL6_9PSEU</name>
<evidence type="ECO:0000256" key="7">
    <source>
        <dbReference type="SAM" id="MobiDB-lite"/>
    </source>
</evidence>
<dbReference type="SUPFAM" id="SSF48452">
    <property type="entry name" value="TPR-like"/>
    <property type="match status" value="3"/>
</dbReference>
<dbReference type="CDD" id="cd15831">
    <property type="entry name" value="BTAD"/>
    <property type="match status" value="1"/>
</dbReference>
<dbReference type="InterPro" id="IPR001867">
    <property type="entry name" value="OmpR/PhoB-type_DNA-bd"/>
</dbReference>
<dbReference type="SUPFAM" id="SSF46894">
    <property type="entry name" value="C-terminal effector domain of the bipartite response regulators"/>
    <property type="match status" value="1"/>
</dbReference>
<evidence type="ECO:0000259" key="8">
    <source>
        <dbReference type="PROSITE" id="PS51755"/>
    </source>
</evidence>
<dbReference type="InterPro" id="IPR036388">
    <property type="entry name" value="WH-like_DNA-bd_sf"/>
</dbReference>
<protein>
    <recommendedName>
        <fullName evidence="8">OmpR/PhoB-type domain-containing protein</fullName>
    </recommendedName>
</protein>
<sequence>MTGESEPEVTADVLGTLVVRVDGVPVSLGHTRQKAVLVVLLTEAGQVVPPDRLIERVWGERPPSRARSVLRTYLSHLRRALAGTGITITWRGTGYLVTAGPGTVDLHRFRRLLTEARSTDDPWRASALADEALGLWRGEPLAELDTPWAHSTREHLRREHAAARADWIDWALTCGRHGELVPELLTRATDDPLDERLAGQLMLALYYEGRQADALEHYQRTRRQLAEELGTDPGPALQDLHHRILSADSSLVIPESRPARESGPAAVPRQLPAPPLPFVGRRDELEHLDAVFTTAGPGATVVISAIAGAGGIGKTWLALHWAHRHIDDFPDGQLFVDLRGFSPDGEAMNSAAAVRGFLDALGVEPGRLPADLHAQAALFRSLVAGKRMLIVLDNAADTGHVSALLPGGRSCTVLVTSRNRLTGLVAGHGAQHFPLDLLTKGEALALLRSRLGADRVDAEPEAVADLLASCGRFPLALGIAAGRARTQPALSLASLAAELAELGLGALDSDDPGASVPAVLSWSLRALAPQEATAFALLSAAPGPDIGLPAATSLLALSPEQTHRTLQALVDASLLDRDVQGRYTMHDLIRAYATTLTSAVPEPERQAALDRVVDFYLQSAVNADRLLDPHRAPIRLGSPSSGVRPQPMADLPDALAWLDVHHPHLLAAQHVAARLHRDQKVWHLAWALSTFHGRRGHRHDKFAVWRAALDAAGRLHDPVARIFAHRLLGSAHAELQRHSNAIEHLHQALDLAQAHGDRLQQARTYDTLAWAWARQGDPGLALENSRYALELFRALEQPVWEANALNTVGWYAAQLGDYDTARNHCEAALTLHRRHQDLDGEAEALDSLGFIDHHTGRHHEALNFYEQSVALFRALGNTVEVARVLDGTGHPHLALGRPTLALHAWREAMELYREQGRDSDAERIQRQLDHLENSVAAGHDSAC</sequence>
<dbReference type="Gene3D" id="3.40.50.300">
    <property type="entry name" value="P-loop containing nucleotide triphosphate hydrolases"/>
    <property type="match status" value="1"/>
</dbReference>
<evidence type="ECO:0000256" key="5">
    <source>
        <dbReference type="PROSITE-ProRule" id="PRU00339"/>
    </source>
</evidence>
<keyword evidence="10" id="KW-1185">Reference proteome</keyword>
<reference evidence="10" key="1">
    <citation type="journal article" date="2019" name="Int. J. Syst. Evol. Microbiol.">
        <title>The Global Catalogue of Microorganisms (GCM) 10K type strain sequencing project: providing services to taxonomists for standard genome sequencing and annotation.</title>
        <authorList>
            <consortium name="The Broad Institute Genomics Platform"/>
            <consortium name="The Broad Institute Genome Sequencing Center for Infectious Disease"/>
            <person name="Wu L."/>
            <person name="Ma J."/>
        </authorList>
    </citation>
    <scope>NUCLEOTIDE SEQUENCE [LARGE SCALE GENOMIC DNA]</scope>
    <source>
        <strain evidence="10">CGMCC 4.7680</strain>
    </source>
</reference>
<dbReference type="SMART" id="SM00028">
    <property type="entry name" value="TPR"/>
    <property type="match status" value="5"/>
</dbReference>
<dbReference type="InterPro" id="IPR005158">
    <property type="entry name" value="BTAD"/>
</dbReference>
<keyword evidence="3 6" id="KW-0238">DNA-binding</keyword>
<dbReference type="PROSITE" id="PS50005">
    <property type="entry name" value="TPR"/>
    <property type="match status" value="1"/>
</dbReference>
<feature type="domain" description="OmpR/PhoB-type" evidence="8">
    <location>
        <begin position="1"/>
        <end position="99"/>
    </location>
</feature>
<comment type="caution">
    <text evidence="9">The sequence shown here is derived from an EMBL/GenBank/DDBJ whole genome shotgun (WGS) entry which is preliminary data.</text>
</comment>
<feature type="region of interest" description="Disordered" evidence="7">
    <location>
        <begin position="256"/>
        <end position="275"/>
    </location>
</feature>
<evidence type="ECO:0000313" key="9">
    <source>
        <dbReference type="EMBL" id="GHG42819.1"/>
    </source>
</evidence>
<dbReference type="Pfam" id="PF13424">
    <property type="entry name" value="TPR_12"/>
    <property type="match status" value="2"/>
</dbReference>
<keyword evidence="2" id="KW-0805">Transcription regulation</keyword>
<evidence type="ECO:0000256" key="3">
    <source>
        <dbReference type="ARBA" id="ARBA00023125"/>
    </source>
</evidence>
<accession>A0ABQ3KPL6</accession>
<dbReference type="InterPro" id="IPR019734">
    <property type="entry name" value="TPR_rpt"/>
</dbReference>
<dbReference type="PRINTS" id="PR00364">
    <property type="entry name" value="DISEASERSIST"/>
</dbReference>
<dbReference type="PROSITE" id="PS51755">
    <property type="entry name" value="OMPR_PHOB"/>
    <property type="match status" value="1"/>
</dbReference>
<keyword evidence="4" id="KW-0804">Transcription</keyword>
<dbReference type="EMBL" id="BNAW01000054">
    <property type="protein sequence ID" value="GHG42819.1"/>
    <property type="molecule type" value="Genomic_DNA"/>
</dbReference>
<dbReference type="SUPFAM" id="SSF52540">
    <property type="entry name" value="P-loop containing nucleoside triphosphate hydrolases"/>
    <property type="match status" value="1"/>
</dbReference>
<dbReference type="Gene3D" id="1.25.40.10">
    <property type="entry name" value="Tetratricopeptide repeat domain"/>
    <property type="match status" value="2"/>
</dbReference>
<dbReference type="SMART" id="SM00862">
    <property type="entry name" value="Trans_reg_C"/>
    <property type="match status" value="1"/>
</dbReference>
<feature type="repeat" description="TPR" evidence="5">
    <location>
        <begin position="722"/>
        <end position="755"/>
    </location>
</feature>
<dbReference type="InterPro" id="IPR016032">
    <property type="entry name" value="Sig_transdc_resp-reg_C-effctor"/>
</dbReference>
<gene>
    <name evidence="9" type="ORF">GCM10017567_75990</name>
</gene>
<evidence type="ECO:0000313" key="10">
    <source>
        <dbReference type="Proteomes" id="UP000649955"/>
    </source>
</evidence>
<dbReference type="InterPro" id="IPR011990">
    <property type="entry name" value="TPR-like_helical_dom_sf"/>
</dbReference>
<evidence type="ECO:0000256" key="6">
    <source>
        <dbReference type="PROSITE-ProRule" id="PRU01091"/>
    </source>
</evidence>
<dbReference type="Pfam" id="PF03704">
    <property type="entry name" value="BTAD"/>
    <property type="match status" value="1"/>
</dbReference>
<organism evidence="9 10">
    <name type="scientific">Amycolatopsis bullii</name>
    <dbReference type="NCBI Taxonomy" id="941987"/>
    <lineage>
        <taxon>Bacteria</taxon>
        <taxon>Bacillati</taxon>
        <taxon>Actinomycetota</taxon>
        <taxon>Actinomycetes</taxon>
        <taxon>Pseudonocardiales</taxon>
        <taxon>Pseudonocardiaceae</taxon>
        <taxon>Amycolatopsis</taxon>
    </lineage>
</organism>
<evidence type="ECO:0000256" key="4">
    <source>
        <dbReference type="ARBA" id="ARBA00023163"/>
    </source>
</evidence>